<dbReference type="Proteomes" id="UP000244338">
    <property type="component" value="Unassembled WGS sequence"/>
</dbReference>
<evidence type="ECO:0000256" key="2">
    <source>
        <dbReference type="SAM" id="MobiDB-lite"/>
    </source>
</evidence>
<evidence type="ECO:0000313" key="4">
    <source>
        <dbReference type="EMBL" id="PTQ56499.1"/>
    </source>
</evidence>
<gene>
    <name evidence="4" type="ORF">BSOLF_0134</name>
</gene>
<organism evidence="4 5">
    <name type="scientific">Candidatus Carbonibacillus altaicus</name>
    <dbReference type="NCBI Taxonomy" id="2163959"/>
    <lineage>
        <taxon>Bacteria</taxon>
        <taxon>Bacillati</taxon>
        <taxon>Bacillota</taxon>
        <taxon>Bacilli</taxon>
        <taxon>Bacillales</taxon>
        <taxon>Candidatus Carbonibacillus</taxon>
    </lineage>
</organism>
<evidence type="ECO:0000313" key="5">
    <source>
        <dbReference type="Proteomes" id="UP000244338"/>
    </source>
</evidence>
<accession>A0A2R6Y1E1</accession>
<feature type="domain" description="Myb-like" evidence="3">
    <location>
        <begin position="130"/>
        <end position="179"/>
    </location>
</feature>
<feature type="region of interest" description="Disordered" evidence="2">
    <location>
        <begin position="84"/>
        <end position="110"/>
    </location>
</feature>
<evidence type="ECO:0000256" key="1">
    <source>
        <dbReference type="SAM" id="Coils"/>
    </source>
</evidence>
<protein>
    <submittedName>
        <fullName evidence="4">Prespore specific transcriptional activator RsfA</fullName>
    </submittedName>
</protein>
<reference evidence="5" key="1">
    <citation type="journal article" date="2018" name="Sci. Rep.">
        <title>Lignite coal burning seam in the remote Altai Mountains harbors a hydrogen-driven thermophilic microbial community.</title>
        <authorList>
            <person name="Kadnikov V.V."/>
            <person name="Mardanov A.V."/>
            <person name="Ivasenko D.A."/>
            <person name="Antsiferov D.V."/>
            <person name="Beletsky A.V."/>
            <person name="Karnachuk O.V."/>
            <person name="Ravin N.V."/>
        </authorList>
    </citation>
    <scope>NUCLEOTIDE SEQUENCE [LARGE SCALE GENOMIC DNA]</scope>
</reference>
<feature type="region of interest" description="Disordered" evidence="2">
    <location>
        <begin position="1"/>
        <end position="31"/>
    </location>
</feature>
<dbReference type="PANTHER" id="PTHR41302:SF2">
    <property type="entry name" value="PRESPORE SPECIFIC TRANSCRIPTIONAL ACTIVATOR RSFA"/>
    <property type="match status" value="1"/>
</dbReference>
<dbReference type="AlphaFoldDB" id="A0A2R6Y1E1"/>
<dbReference type="EMBL" id="PEBX01000026">
    <property type="protein sequence ID" value="PTQ56499.1"/>
    <property type="molecule type" value="Genomic_DNA"/>
</dbReference>
<dbReference type="SUPFAM" id="SSF46689">
    <property type="entry name" value="Homeodomain-like"/>
    <property type="match status" value="1"/>
</dbReference>
<proteinExistence type="predicted"/>
<evidence type="ECO:0000259" key="3">
    <source>
        <dbReference type="PROSITE" id="PS50090"/>
    </source>
</evidence>
<name>A0A2R6Y1E1_9BACL</name>
<dbReference type="PROSITE" id="PS50090">
    <property type="entry name" value="MYB_LIKE"/>
    <property type="match status" value="1"/>
</dbReference>
<comment type="caution">
    <text evidence="4">The sequence shown here is derived from an EMBL/GenBank/DDBJ whole genome shotgun (WGS) entry which is preliminary data.</text>
</comment>
<dbReference type="InterPro" id="IPR014243">
    <property type="entry name" value="RsfA-like"/>
</dbReference>
<dbReference type="Pfam" id="PF13921">
    <property type="entry name" value="Myb_DNA-bind_6"/>
    <property type="match status" value="1"/>
</dbReference>
<sequence length="254" mass="29128">MQAREEKKRGRPPRRSPDLHSSWDPTHEHVEEKVVVDAVDKEKTAKNMLREAAMDALEEMETSTRYPSQIVDDETQAADFFGETSVDKTGDGALPATRSSRSKNSRGALEKTWTIPSDQGDALRIRRYDSWREDEDELLASLVLKHVAGGGTQLEAFSEAAGLLGRTASACGFRWNKALRSRYEKELTEAKNRRREVRKKKRQVASQVERERKSDMLQLGSLWVLTLELEKTLQRLKEEIRQMKKKQLEDIGHH</sequence>
<keyword evidence="1" id="KW-0175">Coiled coil</keyword>
<dbReference type="InterPro" id="IPR009057">
    <property type="entry name" value="Homeodomain-like_sf"/>
</dbReference>
<dbReference type="PANTHER" id="PTHR41302">
    <property type="entry name" value="PRESPORE-SPECIFIC TRANSCRIPTIONAL REGULATOR RSFA-RELATED"/>
    <property type="match status" value="1"/>
</dbReference>
<feature type="coiled-coil region" evidence="1">
    <location>
        <begin position="180"/>
        <end position="249"/>
    </location>
</feature>
<dbReference type="InterPro" id="IPR001005">
    <property type="entry name" value="SANT/Myb"/>
</dbReference>
<dbReference type="Gene3D" id="1.10.10.60">
    <property type="entry name" value="Homeodomain-like"/>
    <property type="match status" value="1"/>
</dbReference>